<evidence type="ECO:0000256" key="2">
    <source>
        <dbReference type="SAM" id="SignalP"/>
    </source>
</evidence>
<dbReference type="RefSeq" id="WP_101289104.1">
    <property type="nucleotide sequence ID" value="NZ_FOUQ01000013.1"/>
</dbReference>
<dbReference type="AlphaFoldDB" id="A0A2N3LXK6"/>
<dbReference type="Gene3D" id="1.25.40.10">
    <property type="entry name" value="Tetratricopeptide repeat domain"/>
    <property type="match status" value="1"/>
</dbReference>
<dbReference type="InterPro" id="IPR019734">
    <property type="entry name" value="TPR_rpt"/>
</dbReference>
<comment type="caution">
    <text evidence="3">The sequence shown here is derived from an EMBL/GenBank/DDBJ whole genome shotgun (WGS) entry which is preliminary data.</text>
</comment>
<protein>
    <submittedName>
        <fullName evidence="3">Uncharacterized protein</fullName>
    </submittedName>
</protein>
<name>A0A2N3LXK6_9HYPH</name>
<sequence>MRVFVPFALLLTIAGPAAADGGLPPPAPSGRERLVSVVPADKAAELDDLFARLAAAKDRGEAAGIETEIRRRWATSGSATCDLMLSWTQKAVAAGDAAGALDILDELTVRQPSFAEAYYRRGTLHLLAGRLSPALGDFQTVLRIEPRHFLAMKDLAVLLEDLDQHERALEVLRRLQEVDPQFDGLSEAIEAIVAGSHGRDI</sequence>
<dbReference type="SMART" id="SM00028">
    <property type="entry name" value="TPR"/>
    <property type="match status" value="2"/>
</dbReference>
<dbReference type="Pfam" id="PF13432">
    <property type="entry name" value="TPR_16"/>
    <property type="match status" value="1"/>
</dbReference>
<evidence type="ECO:0000313" key="4">
    <source>
        <dbReference type="Proteomes" id="UP000233491"/>
    </source>
</evidence>
<evidence type="ECO:0000313" key="3">
    <source>
        <dbReference type="EMBL" id="PKR89328.1"/>
    </source>
</evidence>
<dbReference type="Proteomes" id="UP000233491">
    <property type="component" value="Unassembled WGS sequence"/>
</dbReference>
<gene>
    <name evidence="3" type="ORF">CXZ10_10440</name>
</gene>
<keyword evidence="2" id="KW-0732">Signal</keyword>
<dbReference type="EMBL" id="PJNW01000006">
    <property type="protein sequence ID" value="PKR89328.1"/>
    <property type="molecule type" value="Genomic_DNA"/>
</dbReference>
<feature type="chain" id="PRO_5014820327" evidence="2">
    <location>
        <begin position="20"/>
        <end position="201"/>
    </location>
</feature>
<feature type="signal peptide" evidence="2">
    <location>
        <begin position="1"/>
        <end position="19"/>
    </location>
</feature>
<reference evidence="3 4" key="1">
    <citation type="submission" date="2017-12" db="EMBL/GenBank/DDBJ databases">
        <title>Anaerobic carbon monoxide metabolism by Pleomorphomonas carboxyditropha sp. nov., a new mesophilic hydrogenogenic carboxidotroph.</title>
        <authorList>
            <person name="Esquivel-Elizondo S."/>
            <person name="Krajmalnik-Brown R."/>
        </authorList>
    </citation>
    <scope>NUCLEOTIDE SEQUENCE [LARGE SCALE GENOMIC DNA]</scope>
    <source>
        <strain evidence="3 4">R5-392</strain>
    </source>
</reference>
<keyword evidence="4" id="KW-1185">Reference proteome</keyword>
<evidence type="ECO:0000256" key="1">
    <source>
        <dbReference type="PROSITE-ProRule" id="PRU00339"/>
    </source>
</evidence>
<feature type="repeat" description="TPR" evidence="1">
    <location>
        <begin position="115"/>
        <end position="148"/>
    </location>
</feature>
<keyword evidence="1" id="KW-0802">TPR repeat</keyword>
<proteinExistence type="predicted"/>
<dbReference type="PROSITE" id="PS50005">
    <property type="entry name" value="TPR"/>
    <property type="match status" value="1"/>
</dbReference>
<dbReference type="SUPFAM" id="SSF48452">
    <property type="entry name" value="TPR-like"/>
    <property type="match status" value="1"/>
</dbReference>
<organism evidence="3 4">
    <name type="scientific">Pleomorphomonas diazotrophica</name>
    <dbReference type="NCBI Taxonomy" id="1166257"/>
    <lineage>
        <taxon>Bacteria</taxon>
        <taxon>Pseudomonadati</taxon>
        <taxon>Pseudomonadota</taxon>
        <taxon>Alphaproteobacteria</taxon>
        <taxon>Hyphomicrobiales</taxon>
        <taxon>Pleomorphomonadaceae</taxon>
        <taxon>Pleomorphomonas</taxon>
    </lineage>
</organism>
<dbReference type="InterPro" id="IPR011990">
    <property type="entry name" value="TPR-like_helical_dom_sf"/>
</dbReference>
<accession>A0A2N3LXK6</accession>